<protein>
    <recommendedName>
        <fullName evidence="4">50S ribosomal protein L36</fullName>
    </recommendedName>
</protein>
<evidence type="ECO:0000313" key="3">
    <source>
        <dbReference type="Proteomes" id="UP000005709"/>
    </source>
</evidence>
<dbReference type="AlphaFoldDB" id="C8PL33"/>
<dbReference type="EMBL" id="ACYG01000031">
    <property type="protein sequence ID" value="EEV16448.1"/>
    <property type="molecule type" value="Genomic_DNA"/>
</dbReference>
<organism evidence="2 3">
    <name type="scientific">Campylobacter gracilis RM3268</name>
    <dbReference type="NCBI Taxonomy" id="553220"/>
    <lineage>
        <taxon>Bacteria</taxon>
        <taxon>Pseudomonadati</taxon>
        <taxon>Campylobacterota</taxon>
        <taxon>Epsilonproteobacteria</taxon>
        <taxon>Campylobacterales</taxon>
        <taxon>Campylobacteraceae</taxon>
        <taxon>Campylobacter</taxon>
    </lineage>
</organism>
<evidence type="ECO:0000313" key="2">
    <source>
        <dbReference type="EMBL" id="EEV16448.1"/>
    </source>
</evidence>
<gene>
    <name evidence="2" type="ORF">CAMGR0001_2824</name>
</gene>
<accession>C8PL33</accession>
<name>C8PL33_9BACT</name>
<dbReference type="Proteomes" id="UP000005709">
    <property type="component" value="Unassembled WGS sequence"/>
</dbReference>
<evidence type="ECO:0008006" key="4">
    <source>
        <dbReference type="Google" id="ProtNLM"/>
    </source>
</evidence>
<comment type="caution">
    <text evidence="2">The sequence shown here is derived from an EMBL/GenBank/DDBJ whole genome shotgun (WGS) entry which is preliminary data.</text>
</comment>
<sequence>MLIKFARSKVCKTADGHKIYRRKNQIRESKKAPRALAAAPARAN</sequence>
<feature type="compositionally biased region" description="Low complexity" evidence="1">
    <location>
        <begin position="34"/>
        <end position="44"/>
    </location>
</feature>
<keyword evidence="3" id="KW-1185">Reference proteome</keyword>
<proteinExistence type="predicted"/>
<reference evidence="2 3" key="1">
    <citation type="submission" date="2009-07" db="EMBL/GenBank/DDBJ databases">
        <authorList>
            <person name="Madupu R."/>
            <person name="Sebastian Y."/>
            <person name="Durkin A.S."/>
            <person name="Torralba M."/>
            <person name="Methe B."/>
            <person name="Sutton G.G."/>
            <person name="Strausberg R.L."/>
            <person name="Nelson K.E."/>
        </authorList>
    </citation>
    <scope>NUCLEOTIDE SEQUENCE [LARGE SCALE GENOMIC DNA]</scope>
    <source>
        <strain evidence="2 3">RM3268</strain>
    </source>
</reference>
<evidence type="ECO:0000256" key="1">
    <source>
        <dbReference type="SAM" id="MobiDB-lite"/>
    </source>
</evidence>
<feature type="region of interest" description="Disordered" evidence="1">
    <location>
        <begin position="24"/>
        <end position="44"/>
    </location>
</feature>